<evidence type="ECO:0000256" key="4">
    <source>
        <dbReference type="SAM" id="Phobius"/>
    </source>
</evidence>
<evidence type="ECO:0000256" key="5">
    <source>
        <dbReference type="SAM" id="SignalP"/>
    </source>
</evidence>
<feature type="transmembrane region" description="Helical" evidence="4">
    <location>
        <begin position="252"/>
        <end position="273"/>
    </location>
</feature>
<evidence type="ECO:0000256" key="3">
    <source>
        <dbReference type="ARBA" id="ARBA00023163"/>
    </source>
</evidence>
<dbReference type="GO" id="GO:0006355">
    <property type="term" value="P:regulation of DNA-templated transcription"/>
    <property type="evidence" value="ECO:0007669"/>
    <property type="project" value="InterPro"/>
</dbReference>
<keyword evidence="1" id="KW-0805">Transcription regulation</keyword>
<dbReference type="SUPFAM" id="SSF46894">
    <property type="entry name" value="C-terminal effector domain of the bipartite response regulators"/>
    <property type="match status" value="1"/>
</dbReference>
<reference evidence="7 8" key="1">
    <citation type="submission" date="2016-10" db="EMBL/GenBank/DDBJ databases">
        <authorList>
            <person name="de Groot N.N."/>
        </authorList>
    </citation>
    <scope>NUCLEOTIDE SEQUENCE [LARGE SCALE GENOMIC DNA]</scope>
    <source>
        <strain evidence="7 8">DSM 24956</strain>
    </source>
</reference>
<sequence>MKYISHLIFCCFLFSTQVYAQFEFKGKINSNFQGTKVYLLNVEDYSKSDLVLASNIIQEIKVDSIGEFNFSGNFLSEKNKFYKIHLDQCNNDITDYKHLLNECSTSQSVVFIANNKDSIYFPLNSLGQMFCSITHVKEHTAAVQKIDSIQDYLLMDLHDTKSDTQRNIIFENYLVNIQNFSKSLNEPLAELYAYKLYASRNSFGRDYYLKNIKKSDYYNSLLSRLEEKYPNSDYLKQYKSDLKNDLPLKKSVNYTLVLLCLLLASIGLNVFLFRKNKKKKSKLNYKKVLSTQEQKVFELMQKGLQNKNIASELFISISTVKTHINNIYSKLNINSRKEVDQFF</sequence>
<feature type="chain" id="PRO_5011793727" evidence="5">
    <location>
        <begin position="21"/>
        <end position="343"/>
    </location>
</feature>
<keyword evidence="2" id="KW-0238">DNA-binding</keyword>
<keyword evidence="4" id="KW-1133">Transmembrane helix</keyword>
<dbReference type="OrthoDB" id="9807565at2"/>
<keyword evidence="8" id="KW-1185">Reference proteome</keyword>
<dbReference type="PROSITE" id="PS00622">
    <property type="entry name" value="HTH_LUXR_1"/>
    <property type="match status" value="1"/>
</dbReference>
<keyword evidence="4" id="KW-0472">Membrane</keyword>
<keyword evidence="4" id="KW-0812">Transmembrane</keyword>
<dbReference type="PANTHER" id="PTHR44688">
    <property type="entry name" value="DNA-BINDING TRANSCRIPTIONAL ACTIVATOR DEVR_DOSR"/>
    <property type="match status" value="1"/>
</dbReference>
<dbReference type="Proteomes" id="UP000199595">
    <property type="component" value="Unassembled WGS sequence"/>
</dbReference>
<feature type="domain" description="HTH luxR-type" evidence="6">
    <location>
        <begin position="282"/>
        <end position="343"/>
    </location>
</feature>
<keyword evidence="5" id="KW-0732">Signal</keyword>
<dbReference type="PRINTS" id="PR00038">
    <property type="entry name" value="HTHLUXR"/>
</dbReference>
<gene>
    <name evidence="7" type="ORF">SAMN05444411_104153</name>
</gene>
<feature type="signal peptide" evidence="5">
    <location>
        <begin position="1"/>
        <end position="20"/>
    </location>
</feature>
<dbReference type="AlphaFoldDB" id="A0A1H3AML5"/>
<dbReference type="Pfam" id="PF00196">
    <property type="entry name" value="GerE"/>
    <property type="match status" value="1"/>
</dbReference>
<name>A0A1H3AML5_9FLAO</name>
<dbReference type="CDD" id="cd06170">
    <property type="entry name" value="LuxR_C_like"/>
    <property type="match status" value="1"/>
</dbReference>
<organism evidence="7 8">
    <name type="scientific">Lutibacter oricola</name>
    <dbReference type="NCBI Taxonomy" id="762486"/>
    <lineage>
        <taxon>Bacteria</taxon>
        <taxon>Pseudomonadati</taxon>
        <taxon>Bacteroidota</taxon>
        <taxon>Flavobacteriia</taxon>
        <taxon>Flavobacteriales</taxon>
        <taxon>Flavobacteriaceae</taxon>
        <taxon>Lutibacter</taxon>
    </lineage>
</organism>
<accession>A0A1H3AML5</accession>
<dbReference type="PROSITE" id="PS50043">
    <property type="entry name" value="HTH_LUXR_2"/>
    <property type="match status" value="1"/>
</dbReference>
<dbReference type="Gene3D" id="1.10.10.10">
    <property type="entry name" value="Winged helix-like DNA-binding domain superfamily/Winged helix DNA-binding domain"/>
    <property type="match status" value="1"/>
</dbReference>
<dbReference type="GO" id="GO:0003677">
    <property type="term" value="F:DNA binding"/>
    <property type="evidence" value="ECO:0007669"/>
    <property type="project" value="UniProtKB-KW"/>
</dbReference>
<dbReference type="InterPro" id="IPR000792">
    <property type="entry name" value="Tscrpt_reg_LuxR_C"/>
</dbReference>
<dbReference type="InterPro" id="IPR016032">
    <property type="entry name" value="Sig_transdc_resp-reg_C-effctor"/>
</dbReference>
<evidence type="ECO:0000313" key="8">
    <source>
        <dbReference type="Proteomes" id="UP000199595"/>
    </source>
</evidence>
<keyword evidence="3" id="KW-0804">Transcription</keyword>
<dbReference type="InterPro" id="IPR036388">
    <property type="entry name" value="WH-like_DNA-bd_sf"/>
</dbReference>
<dbReference type="STRING" id="762486.SAMN05444411_104153"/>
<dbReference type="PANTHER" id="PTHR44688:SF16">
    <property type="entry name" value="DNA-BINDING TRANSCRIPTIONAL ACTIVATOR DEVR_DOSR"/>
    <property type="match status" value="1"/>
</dbReference>
<dbReference type="RefSeq" id="WP_090123003.1">
    <property type="nucleotide sequence ID" value="NZ_FNNJ01000004.1"/>
</dbReference>
<protein>
    <submittedName>
        <fullName evidence="7">Regulatory protein, luxR family</fullName>
    </submittedName>
</protein>
<evidence type="ECO:0000256" key="1">
    <source>
        <dbReference type="ARBA" id="ARBA00023015"/>
    </source>
</evidence>
<evidence type="ECO:0000313" key="7">
    <source>
        <dbReference type="EMBL" id="SDX30079.1"/>
    </source>
</evidence>
<proteinExistence type="predicted"/>
<dbReference type="EMBL" id="FNNJ01000004">
    <property type="protein sequence ID" value="SDX30079.1"/>
    <property type="molecule type" value="Genomic_DNA"/>
</dbReference>
<evidence type="ECO:0000256" key="2">
    <source>
        <dbReference type="ARBA" id="ARBA00023125"/>
    </source>
</evidence>
<evidence type="ECO:0000259" key="6">
    <source>
        <dbReference type="PROSITE" id="PS50043"/>
    </source>
</evidence>
<dbReference type="SMART" id="SM00421">
    <property type="entry name" value="HTH_LUXR"/>
    <property type="match status" value="1"/>
</dbReference>